<name>A0A090QZB8_9GAMM</name>
<dbReference type="STRING" id="754436.JCM19237_4630"/>
<reference evidence="1 2" key="1">
    <citation type="journal article" date="2014" name="Genome Announc.">
        <title>Draft Genome Sequences of Two Vibrionaceae Species, Vibrio ponticus C121 and Photobacterium aphoticum C119, Isolated as Coral Reef Microbiota.</title>
        <authorList>
            <person name="Al-saari N."/>
            <person name="Meirelles P.M."/>
            <person name="Mino S."/>
            <person name="Suda W."/>
            <person name="Oshima K."/>
            <person name="Hattori M."/>
            <person name="Ohkuma M."/>
            <person name="Thompson F.L."/>
            <person name="Gomez-Gil B."/>
            <person name="Sawabe T."/>
            <person name="Sawabe T."/>
        </authorList>
    </citation>
    <scope>NUCLEOTIDE SEQUENCE [LARGE SCALE GENOMIC DNA]</scope>
    <source>
        <strain evidence="1 2">JCM 19237</strain>
    </source>
</reference>
<accession>A0A090QZB8</accession>
<dbReference type="GO" id="GO:0016491">
    <property type="term" value="F:oxidoreductase activity"/>
    <property type="evidence" value="ECO:0007669"/>
    <property type="project" value="UniProtKB-KW"/>
</dbReference>
<comment type="caution">
    <text evidence="1">The sequence shown here is derived from an EMBL/GenBank/DDBJ whole genome shotgun (WGS) entry which is preliminary data.</text>
</comment>
<evidence type="ECO:0000313" key="2">
    <source>
        <dbReference type="Proteomes" id="UP000029227"/>
    </source>
</evidence>
<proteinExistence type="predicted"/>
<dbReference type="eggNOG" id="COG0243">
    <property type="taxonomic scope" value="Bacteria"/>
</dbReference>
<dbReference type="EC" id="1.6.6.9" evidence="1"/>
<evidence type="ECO:0000313" key="1">
    <source>
        <dbReference type="EMBL" id="GAL07214.1"/>
    </source>
</evidence>
<sequence>MVGQIGLPGGGISYGHHYSGIGVPSTGFAAPGGFPRNVDEALNQSGITTTLMATAAPFRLRVG</sequence>
<gene>
    <name evidence="1" type="ORF">JCM19237_4630</name>
</gene>
<dbReference type="EMBL" id="BBMN01000015">
    <property type="protein sequence ID" value="GAL07214.1"/>
    <property type="molecule type" value="Genomic_DNA"/>
</dbReference>
<dbReference type="Proteomes" id="UP000029227">
    <property type="component" value="Unassembled WGS sequence"/>
</dbReference>
<protein>
    <submittedName>
        <fullName evidence="1">Trimethylamine-N-oxide reductase</fullName>
        <ecNumber evidence="1">1.6.6.9</ecNumber>
    </submittedName>
</protein>
<organism evidence="1 2">
    <name type="scientific">Photobacterium aphoticum</name>
    <dbReference type="NCBI Taxonomy" id="754436"/>
    <lineage>
        <taxon>Bacteria</taxon>
        <taxon>Pseudomonadati</taxon>
        <taxon>Pseudomonadota</taxon>
        <taxon>Gammaproteobacteria</taxon>
        <taxon>Vibrionales</taxon>
        <taxon>Vibrionaceae</taxon>
        <taxon>Photobacterium</taxon>
    </lineage>
</organism>
<keyword evidence="1" id="KW-0560">Oxidoreductase</keyword>
<dbReference type="AlphaFoldDB" id="A0A090QZB8"/>
<dbReference type="Gene3D" id="3.40.228.10">
    <property type="entry name" value="Dimethylsulfoxide Reductase, domain 2"/>
    <property type="match status" value="1"/>
</dbReference>
<dbReference type="SUPFAM" id="SSF53706">
    <property type="entry name" value="Formate dehydrogenase/DMSO reductase, domains 1-3"/>
    <property type="match status" value="1"/>
</dbReference>